<dbReference type="EC" id="6.5.1.1" evidence="2"/>
<dbReference type="Gene3D" id="3.30.1490.70">
    <property type="match status" value="1"/>
</dbReference>
<dbReference type="CDD" id="cd07906">
    <property type="entry name" value="Adenylation_DNA_ligase_LigD_LigC"/>
    <property type="match status" value="1"/>
</dbReference>
<dbReference type="PANTHER" id="PTHR45674:SF4">
    <property type="entry name" value="DNA LIGASE 1"/>
    <property type="match status" value="1"/>
</dbReference>
<evidence type="ECO:0000259" key="5">
    <source>
        <dbReference type="PROSITE" id="PS50160"/>
    </source>
</evidence>
<dbReference type="InterPro" id="IPR012340">
    <property type="entry name" value="NA-bd_OB-fold"/>
</dbReference>
<dbReference type="InterPro" id="IPR050191">
    <property type="entry name" value="ATP-dep_DNA_ligase"/>
</dbReference>
<feature type="domain" description="ATP-dependent DNA ligase family profile" evidence="5">
    <location>
        <begin position="101"/>
        <end position="235"/>
    </location>
</feature>
<dbReference type="RefSeq" id="WP_090390226.1">
    <property type="nucleotide sequence ID" value="NZ_FMZO01000005.1"/>
</dbReference>
<dbReference type="InterPro" id="IPR012310">
    <property type="entry name" value="DNA_ligase_ATP-dep_cent"/>
</dbReference>
<dbReference type="InterPro" id="IPR014146">
    <property type="entry name" value="LigD_ligase_dom"/>
</dbReference>
<dbReference type="PROSITE" id="PS50160">
    <property type="entry name" value="DNA_LIGASE_A3"/>
    <property type="match status" value="1"/>
</dbReference>
<dbReference type="SUPFAM" id="SSF50249">
    <property type="entry name" value="Nucleic acid-binding proteins"/>
    <property type="match status" value="1"/>
</dbReference>
<dbReference type="OrthoDB" id="9802472at2"/>
<dbReference type="Gene3D" id="2.40.50.140">
    <property type="entry name" value="Nucleic acid-binding proteins"/>
    <property type="match status" value="1"/>
</dbReference>
<reference evidence="7" key="1">
    <citation type="submission" date="2016-10" db="EMBL/GenBank/DDBJ databases">
        <authorList>
            <person name="Varghese N."/>
            <person name="Submissions S."/>
        </authorList>
    </citation>
    <scope>NUCLEOTIDE SEQUENCE [LARGE SCALE GENOMIC DNA]</scope>
    <source>
        <strain evidence="7">DSM 25811 / CCM 8410 / LMG 26954 / E90</strain>
    </source>
</reference>
<accession>A0A1G6RES3</accession>
<keyword evidence="7" id="KW-1185">Reference proteome</keyword>
<dbReference type="Gene3D" id="3.30.470.30">
    <property type="entry name" value="DNA ligase/mRNA capping enzyme"/>
    <property type="match status" value="1"/>
</dbReference>
<dbReference type="GO" id="GO:0005524">
    <property type="term" value="F:ATP binding"/>
    <property type="evidence" value="ECO:0007669"/>
    <property type="project" value="InterPro"/>
</dbReference>
<dbReference type="InterPro" id="IPR012309">
    <property type="entry name" value="DNA_ligase_ATP-dep_C"/>
</dbReference>
<dbReference type="EMBL" id="FMZO01000005">
    <property type="protein sequence ID" value="SDD03142.1"/>
    <property type="molecule type" value="Genomic_DNA"/>
</dbReference>
<comment type="catalytic activity">
    <reaction evidence="4">
        <text>ATP + (deoxyribonucleotide)n-3'-hydroxyl + 5'-phospho-(deoxyribonucleotide)m = (deoxyribonucleotide)n+m + AMP + diphosphate.</text>
        <dbReference type="EC" id="6.5.1.1"/>
    </reaction>
</comment>
<evidence type="ECO:0000313" key="6">
    <source>
        <dbReference type="EMBL" id="SDD03142.1"/>
    </source>
</evidence>
<dbReference type="STRING" id="1285928.SAMN04487894_105258"/>
<sequence length="340" mass="39073">MPKQKTAAVPERVAPMLCKLVKEVPVLKDYLFEVKWDGYRMIAYVQDGNVRMESRSGLDYTARYPEIEKALKSLQRNVIIDGEVVVFNKAGRPDFDALQHYNGNHTPIRYCVFDLLWLDGQNLEQRPLTERKTLLKKLVSKRPVFRYSESFDDGAVLYEQMRSLDLEGVIAKRKESVYREGMRGAEWLKIPTRKRQEFVIGGWAESARARCFKSLLFGAYDHGMFIWIGRSGGGYKEKEMPGILKKLKALEISDPPFMNPVLDAKGAVLHYVRPELVANFEFAAWTKTGRIRKPAIFLGFRNDKRPEDVVRELPESAGTIQQELKKAETDRSKRIAGMGY</sequence>
<evidence type="ECO:0000313" key="7">
    <source>
        <dbReference type="Proteomes" id="UP000198757"/>
    </source>
</evidence>
<keyword evidence="3 6" id="KW-0436">Ligase</keyword>
<dbReference type="Pfam" id="PF01068">
    <property type="entry name" value="DNA_ligase_A_M"/>
    <property type="match status" value="1"/>
</dbReference>
<dbReference type="CDD" id="cd07971">
    <property type="entry name" value="OBF_DNA_ligase_LigD"/>
    <property type="match status" value="1"/>
</dbReference>
<evidence type="ECO:0000256" key="3">
    <source>
        <dbReference type="ARBA" id="ARBA00022598"/>
    </source>
</evidence>
<dbReference type="GO" id="GO:0006310">
    <property type="term" value="P:DNA recombination"/>
    <property type="evidence" value="ECO:0007669"/>
    <property type="project" value="InterPro"/>
</dbReference>
<proteinExistence type="inferred from homology"/>
<protein>
    <recommendedName>
        <fullName evidence="2">DNA ligase (ATP)</fullName>
        <ecNumber evidence="2">6.5.1.1</ecNumber>
    </recommendedName>
</protein>
<dbReference type="GO" id="GO:0003910">
    <property type="term" value="F:DNA ligase (ATP) activity"/>
    <property type="evidence" value="ECO:0007669"/>
    <property type="project" value="UniProtKB-EC"/>
</dbReference>
<dbReference type="GO" id="GO:0006281">
    <property type="term" value="P:DNA repair"/>
    <property type="evidence" value="ECO:0007669"/>
    <property type="project" value="InterPro"/>
</dbReference>
<dbReference type="PANTHER" id="PTHR45674">
    <property type="entry name" value="DNA LIGASE 1/3 FAMILY MEMBER"/>
    <property type="match status" value="1"/>
</dbReference>
<dbReference type="Pfam" id="PF04679">
    <property type="entry name" value="DNA_ligase_A_C"/>
    <property type="match status" value="1"/>
</dbReference>
<dbReference type="AlphaFoldDB" id="A0A1G6RES3"/>
<dbReference type="NCBIfam" id="TIGR02779">
    <property type="entry name" value="NHEJ_ligase_lig"/>
    <property type="match status" value="1"/>
</dbReference>
<evidence type="ECO:0000256" key="4">
    <source>
        <dbReference type="ARBA" id="ARBA00034003"/>
    </source>
</evidence>
<comment type="similarity">
    <text evidence="1">Belongs to the ATP-dependent DNA ligase family.</text>
</comment>
<gene>
    <name evidence="6" type="ORF">SAMN04487894_105258</name>
</gene>
<dbReference type="SUPFAM" id="SSF56091">
    <property type="entry name" value="DNA ligase/mRNA capping enzyme, catalytic domain"/>
    <property type="match status" value="1"/>
</dbReference>
<organism evidence="6 7">
    <name type="scientific">Niabella drilacis (strain DSM 25811 / CCM 8410 / CCUG 62505 / LMG 26954 / E90)</name>
    <dbReference type="NCBI Taxonomy" id="1285928"/>
    <lineage>
        <taxon>Bacteria</taxon>
        <taxon>Pseudomonadati</taxon>
        <taxon>Bacteroidota</taxon>
        <taxon>Chitinophagia</taxon>
        <taxon>Chitinophagales</taxon>
        <taxon>Chitinophagaceae</taxon>
        <taxon>Niabella</taxon>
    </lineage>
</organism>
<dbReference type="Proteomes" id="UP000198757">
    <property type="component" value="Unassembled WGS sequence"/>
</dbReference>
<evidence type="ECO:0000256" key="2">
    <source>
        <dbReference type="ARBA" id="ARBA00012727"/>
    </source>
</evidence>
<name>A0A1G6RES3_NIADE</name>
<evidence type="ECO:0000256" key="1">
    <source>
        <dbReference type="ARBA" id="ARBA00007572"/>
    </source>
</evidence>